<dbReference type="PANTHER" id="PTHR30069">
    <property type="entry name" value="TONB-DEPENDENT OUTER MEMBRANE RECEPTOR"/>
    <property type="match status" value="1"/>
</dbReference>
<feature type="domain" description="TonB-dependent receptor-like beta-barrel" evidence="14">
    <location>
        <begin position="241"/>
        <end position="627"/>
    </location>
</feature>
<dbReference type="InterPro" id="IPR037066">
    <property type="entry name" value="Plug_dom_sf"/>
</dbReference>
<evidence type="ECO:0000256" key="6">
    <source>
        <dbReference type="ARBA" id="ARBA00022729"/>
    </source>
</evidence>
<dbReference type="EMBL" id="CP001013">
    <property type="protein sequence ID" value="ACB33498.1"/>
    <property type="molecule type" value="Genomic_DNA"/>
</dbReference>
<dbReference type="Gene3D" id="2.170.130.10">
    <property type="entry name" value="TonB-dependent receptor, plug domain"/>
    <property type="match status" value="1"/>
</dbReference>
<feature type="domain" description="TonB-dependent receptor plug" evidence="15">
    <location>
        <begin position="59"/>
        <end position="169"/>
    </location>
</feature>
<comment type="similarity">
    <text evidence="2 11 12">Belongs to the TonB-dependent receptor family.</text>
</comment>
<evidence type="ECO:0000256" key="13">
    <source>
        <dbReference type="SAM" id="SignalP"/>
    </source>
</evidence>
<evidence type="ECO:0000256" key="9">
    <source>
        <dbReference type="ARBA" id="ARBA00023170"/>
    </source>
</evidence>
<evidence type="ECO:0000259" key="14">
    <source>
        <dbReference type="Pfam" id="PF00593"/>
    </source>
</evidence>
<keyword evidence="9 16" id="KW-0675">Receptor</keyword>
<keyword evidence="17" id="KW-1185">Reference proteome</keyword>
<evidence type="ECO:0000313" key="17">
    <source>
        <dbReference type="Proteomes" id="UP000001693"/>
    </source>
</evidence>
<reference evidence="16 17" key="1">
    <citation type="submission" date="2008-03" db="EMBL/GenBank/DDBJ databases">
        <title>Complete sequence of Leptothrix cholodnii SP-6.</title>
        <authorList>
            <consortium name="US DOE Joint Genome Institute"/>
            <person name="Copeland A."/>
            <person name="Lucas S."/>
            <person name="Lapidus A."/>
            <person name="Glavina del Rio T."/>
            <person name="Dalin E."/>
            <person name="Tice H."/>
            <person name="Bruce D."/>
            <person name="Goodwin L."/>
            <person name="Pitluck S."/>
            <person name="Chertkov O."/>
            <person name="Brettin T."/>
            <person name="Detter J.C."/>
            <person name="Han C."/>
            <person name="Kuske C.R."/>
            <person name="Schmutz J."/>
            <person name="Larimer F."/>
            <person name="Land M."/>
            <person name="Hauser L."/>
            <person name="Kyrpides N."/>
            <person name="Lykidis A."/>
            <person name="Emerson D."/>
            <person name="Richardson P."/>
        </authorList>
    </citation>
    <scope>NUCLEOTIDE SEQUENCE [LARGE SCALE GENOMIC DNA]</scope>
    <source>
        <strain evidence="17">ATCC 51168 / LMG 8142 / SP-6</strain>
    </source>
</reference>
<evidence type="ECO:0000256" key="4">
    <source>
        <dbReference type="ARBA" id="ARBA00022452"/>
    </source>
</evidence>
<comment type="subcellular location">
    <subcellularLocation>
        <location evidence="1 11">Cell outer membrane</location>
        <topology evidence="1 11">Multi-pass membrane protein</topology>
    </subcellularLocation>
</comment>
<name>B1Y5B0_LEPCP</name>
<keyword evidence="10 11" id="KW-0998">Cell outer membrane</keyword>
<dbReference type="HOGENOM" id="CLU_008287_18_0_4"/>
<keyword evidence="5 11" id="KW-0812">Transmembrane</keyword>
<dbReference type="KEGG" id="lch:Lcho_1229"/>
<evidence type="ECO:0000256" key="2">
    <source>
        <dbReference type="ARBA" id="ARBA00009810"/>
    </source>
</evidence>
<keyword evidence="7 12" id="KW-0798">TonB box</keyword>
<dbReference type="STRING" id="395495.Lcho_1229"/>
<evidence type="ECO:0000256" key="5">
    <source>
        <dbReference type="ARBA" id="ARBA00022692"/>
    </source>
</evidence>
<dbReference type="Gene3D" id="2.40.170.20">
    <property type="entry name" value="TonB-dependent receptor, beta-barrel domain"/>
    <property type="match status" value="1"/>
</dbReference>
<proteinExistence type="inferred from homology"/>
<dbReference type="PANTHER" id="PTHR30069:SF29">
    <property type="entry name" value="HEMOGLOBIN AND HEMOGLOBIN-HAPTOGLOBIN-BINDING PROTEIN 1-RELATED"/>
    <property type="match status" value="1"/>
</dbReference>
<sequence length="662" mass="71732" precursor="true">MKRTHKTLRIPIGACLLSLLCASLPALGNEASAELAELPLDALLDMPVTGASRFVQRRSQAASAVTVITREEIRAFGYRTLSEALGGVRGVTVATDRTYDYLGVRGFLASGDFNTRVLLLIDGNRINDGLYDQAFIGGEFPLDLEAVERIEFVPGQGSAVYGANALFGVINVITRESSRDGSGRASVALGSAGERTLKAALNAPLPGGGLQLMASRRVSAGEPYFDAAQVGVGAGDGWSRGTDGEQRSAAYLRWDRGGLALSVLHAERLKGTPATVGLIYGDPRNSYRDSYSQVNLENVWTLDAATAVIARAYLGQYHFVGNYLLDYPPPTLNRDVGDGHWRGLEARITSTRADGHRLVAGVDAQVMNRLAQGNFDVDPAGTVYLDDARRARRTAIYLEDQMTLSPTWSLHLGARADQVSGMATQLNPRLGLIHQPGASWTFKAIHGRAFRPPNVYEAHYAVDTPAGYVGNPALDGERVRGDELIAEWRPQAAWRLSGSYYRNQTRRMLLLGYDAAADRYRFDNAGTQDLRGAEIELEHARGAARYRLNYSLSRPSRAGAGAAELGYPQHMLKGSAMLPLPHDWVVGLEFQAQSRRGAAPGAAQAHLALHGHWSAIGADLALGARNLFDRQLFDPGADALRQPVIAVPGRRWRVEASWPLGR</sequence>
<evidence type="ECO:0000256" key="12">
    <source>
        <dbReference type="RuleBase" id="RU003357"/>
    </source>
</evidence>
<evidence type="ECO:0000256" key="8">
    <source>
        <dbReference type="ARBA" id="ARBA00023136"/>
    </source>
</evidence>
<keyword evidence="4 11" id="KW-1134">Transmembrane beta strand</keyword>
<dbReference type="InterPro" id="IPR036942">
    <property type="entry name" value="Beta-barrel_TonB_sf"/>
</dbReference>
<feature type="chain" id="PRO_5002771181" evidence="13">
    <location>
        <begin position="29"/>
        <end position="662"/>
    </location>
</feature>
<dbReference type="GO" id="GO:0044718">
    <property type="term" value="P:siderophore transmembrane transport"/>
    <property type="evidence" value="ECO:0007669"/>
    <property type="project" value="TreeGrafter"/>
</dbReference>
<feature type="signal peptide" evidence="13">
    <location>
        <begin position="1"/>
        <end position="28"/>
    </location>
</feature>
<gene>
    <name evidence="16" type="ordered locus">Lcho_1229</name>
</gene>
<dbReference type="Pfam" id="PF07715">
    <property type="entry name" value="Plug"/>
    <property type="match status" value="1"/>
</dbReference>
<dbReference type="InterPro" id="IPR039426">
    <property type="entry name" value="TonB-dep_rcpt-like"/>
</dbReference>
<evidence type="ECO:0000256" key="1">
    <source>
        <dbReference type="ARBA" id="ARBA00004571"/>
    </source>
</evidence>
<keyword evidence="3 11" id="KW-0813">Transport</keyword>
<evidence type="ECO:0000313" key="16">
    <source>
        <dbReference type="EMBL" id="ACB33498.1"/>
    </source>
</evidence>
<keyword evidence="8 11" id="KW-0472">Membrane</keyword>
<evidence type="ECO:0000256" key="7">
    <source>
        <dbReference type="ARBA" id="ARBA00023077"/>
    </source>
</evidence>
<evidence type="ECO:0000259" key="15">
    <source>
        <dbReference type="Pfam" id="PF07715"/>
    </source>
</evidence>
<evidence type="ECO:0000256" key="3">
    <source>
        <dbReference type="ARBA" id="ARBA00022448"/>
    </source>
</evidence>
<dbReference type="Proteomes" id="UP000001693">
    <property type="component" value="Chromosome"/>
</dbReference>
<evidence type="ECO:0000256" key="11">
    <source>
        <dbReference type="PROSITE-ProRule" id="PRU01360"/>
    </source>
</evidence>
<protein>
    <submittedName>
        <fullName evidence="16">TonB-dependent receptor plug</fullName>
    </submittedName>
</protein>
<evidence type="ECO:0000256" key="10">
    <source>
        <dbReference type="ARBA" id="ARBA00023237"/>
    </source>
</evidence>
<accession>B1Y5B0</accession>
<dbReference type="SUPFAM" id="SSF56935">
    <property type="entry name" value="Porins"/>
    <property type="match status" value="1"/>
</dbReference>
<keyword evidence="6 13" id="KW-0732">Signal</keyword>
<dbReference type="GO" id="GO:0009279">
    <property type="term" value="C:cell outer membrane"/>
    <property type="evidence" value="ECO:0007669"/>
    <property type="project" value="UniProtKB-SubCell"/>
</dbReference>
<dbReference type="AlphaFoldDB" id="B1Y5B0"/>
<dbReference type="InterPro" id="IPR000531">
    <property type="entry name" value="Beta-barrel_TonB"/>
</dbReference>
<dbReference type="InterPro" id="IPR012910">
    <property type="entry name" value="Plug_dom"/>
</dbReference>
<dbReference type="GO" id="GO:0015344">
    <property type="term" value="F:siderophore uptake transmembrane transporter activity"/>
    <property type="evidence" value="ECO:0007669"/>
    <property type="project" value="TreeGrafter"/>
</dbReference>
<dbReference type="PROSITE" id="PS52016">
    <property type="entry name" value="TONB_DEPENDENT_REC_3"/>
    <property type="match status" value="1"/>
</dbReference>
<dbReference type="eggNOG" id="COG4771">
    <property type="taxonomic scope" value="Bacteria"/>
</dbReference>
<dbReference type="Pfam" id="PF00593">
    <property type="entry name" value="TonB_dep_Rec_b-barrel"/>
    <property type="match status" value="1"/>
</dbReference>
<organism evidence="16 17">
    <name type="scientific">Leptothrix cholodnii (strain ATCC 51168 / LMG 8142 / SP-6)</name>
    <name type="common">Leptothrix discophora (strain SP-6)</name>
    <dbReference type="NCBI Taxonomy" id="395495"/>
    <lineage>
        <taxon>Bacteria</taxon>
        <taxon>Pseudomonadati</taxon>
        <taxon>Pseudomonadota</taxon>
        <taxon>Betaproteobacteria</taxon>
        <taxon>Burkholderiales</taxon>
        <taxon>Sphaerotilaceae</taxon>
        <taxon>Leptothrix</taxon>
    </lineage>
</organism>